<dbReference type="Proteomes" id="UP000095282">
    <property type="component" value="Unplaced"/>
</dbReference>
<evidence type="ECO:0000313" key="2">
    <source>
        <dbReference type="Proteomes" id="UP000095282"/>
    </source>
</evidence>
<name>A0A1I7UEJ2_9PELO</name>
<keyword evidence="2" id="KW-1185">Reference proteome</keyword>
<sequence>MSEEFVPDDRFIRSCILYDVKRKKSFIESYEDFRAAFGQNLISRDDFHFWYSRFSEGHRDLDFERNPENPPTPMTDKQKFALGIVSKYLGLRDQLRLPKITKEMYSHDRIYSDRKNYEMLDFMISADFIAVKYTKDIQVIYKLPYSEAKGKYMIVDVDPIGRLYMDLRYVIWSKVNRFERIHFYYDRRAVDEKRNETIQMGDELFLRFGVSLSFLERFGGFRSISEYFKNSEVSGKFWNFLKVQKFE</sequence>
<evidence type="ECO:0000313" key="3">
    <source>
        <dbReference type="WBParaSite" id="Csp11.Scaffold629.g8521.t1"/>
    </source>
</evidence>
<dbReference type="Pfam" id="PF17906">
    <property type="entry name" value="HTH_48"/>
    <property type="match status" value="1"/>
</dbReference>
<dbReference type="WBParaSite" id="Csp11.Scaffold629.g8521.t1">
    <property type="protein sequence ID" value="Csp11.Scaffold629.g8521.t1"/>
    <property type="gene ID" value="Csp11.Scaffold629.g8521"/>
</dbReference>
<dbReference type="InterPro" id="IPR041426">
    <property type="entry name" value="Mos1_HTH"/>
</dbReference>
<feature type="domain" description="Mos1 transposase HTH" evidence="1">
    <location>
        <begin position="11"/>
        <end position="57"/>
    </location>
</feature>
<accession>A0A1I7UEJ2</accession>
<protein>
    <submittedName>
        <fullName evidence="3">HTH_48 domain-containing protein</fullName>
    </submittedName>
</protein>
<dbReference type="AlphaFoldDB" id="A0A1I7UEJ2"/>
<evidence type="ECO:0000259" key="1">
    <source>
        <dbReference type="Pfam" id="PF17906"/>
    </source>
</evidence>
<dbReference type="Gene3D" id="1.10.10.1450">
    <property type="match status" value="1"/>
</dbReference>
<reference evidence="3" key="1">
    <citation type="submission" date="2016-11" db="UniProtKB">
        <authorList>
            <consortium name="WormBaseParasite"/>
        </authorList>
    </citation>
    <scope>IDENTIFICATION</scope>
</reference>
<organism evidence="2 3">
    <name type="scientific">Caenorhabditis tropicalis</name>
    <dbReference type="NCBI Taxonomy" id="1561998"/>
    <lineage>
        <taxon>Eukaryota</taxon>
        <taxon>Metazoa</taxon>
        <taxon>Ecdysozoa</taxon>
        <taxon>Nematoda</taxon>
        <taxon>Chromadorea</taxon>
        <taxon>Rhabditida</taxon>
        <taxon>Rhabditina</taxon>
        <taxon>Rhabditomorpha</taxon>
        <taxon>Rhabditoidea</taxon>
        <taxon>Rhabditidae</taxon>
        <taxon>Peloderinae</taxon>
        <taxon>Caenorhabditis</taxon>
    </lineage>
</organism>
<proteinExistence type="predicted"/>